<feature type="domain" description="Thioredoxin" evidence="3">
    <location>
        <begin position="203"/>
        <end position="324"/>
    </location>
</feature>
<evidence type="ECO:0000256" key="1">
    <source>
        <dbReference type="ARBA" id="ARBA00006347"/>
    </source>
</evidence>
<dbReference type="FunFam" id="3.40.30.10:FF:000894">
    <property type="entry name" value="Predicted protein"/>
    <property type="match status" value="1"/>
</dbReference>
<dbReference type="SUPFAM" id="SSF52833">
    <property type="entry name" value="Thioredoxin-like"/>
    <property type="match status" value="3"/>
</dbReference>
<dbReference type="GO" id="GO:0003756">
    <property type="term" value="F:protein disulfide isomerase activity"/>
    <property type="evidence" value="ECO:0007669"/>
    <property type="project" value="TreeGrafter"/>
</dbReference>
<dbReference type="InterPro" id="IPR036249">
    <property type="entry name" value="Thioredoxin-like_sf"/>
</dbReference>
<evidence type="ECO:0000313" key="4">
    <source>
        <dbReference type="EMBL" id="CAH1254172.1"/>
    </source>
</evidence>
<proteinExistence type="inferred from homology"/>
<dbReference type="GO" id="GO:0006457">
    <property type="term" value="P:protein folding"/>
    <property type="evidence" value="ECO:0007669"/>
    <property type="project" value="TreeGrafter"/>
</dbReference>
<dbReference type="OrthoDB" id="71336at2759"/>
<dbReference type="PANTHER" id="PTHR45672">
    <property type="entry name" value="PROTEIN DISULFIDE-ISOMERASE C17H9.14C-RELATED"/>
    <property type="match status" value="1"/>
</dbReference>
<dbReference type="InterPro" id="IPR013766">
    <property type="entry name" value="Thioredoxin_domain"/>
</dbReference>
<dbReference type="Gene3D" id="3.40.30.10">
    <property type="entry name" value="Glutaredoxin"/>
    <property type="match status" value="3"/>
</dbReference>
<dbReference type="Proteomes" id="UP000838412">
    <property type="component" value="Chromosome 2"/>
</dbReference>
<evidence type="ECO:0000256" key="2">
    <source>
        <dbReference type="ARBA" id="ARBA00022729"/>
    </source>
</evidence>
<dbReference type="CDD" id="cd02961">
    <property type="entry name" value="PDI_a_family"/>
    <property type="match status" value="1"/>
</dbReference>
<dbReference type="InterPro" id="IPR017937">
    <property type="entry name" value="Thioredoxin_CS"/>
</dbReference>
<dbReference type="EMBL" id="OV696687">
    <property type="protein sequence ID" value="CAH1254172.1"/>
    <property type="molecule type" value="Genomic_DNA"/>
</dbReference>
<reference evidence="4" key="1">
    <citation type="submission" date="2022-01" db="EMBL/GenBank/DDBJ databases">
        <authorList>
            <person name="Braso-Vives M."/>
        </authorList>
    </citation>
    <scope>NUCLEOTIDE SEQUENCE</scope>
</reference>
<keyword evidence="2" id="KW-0732">Signal</keyword>
<name>A0A8J9ZIR1_BRALA</name>
<feature type="domain" description="Thioredoxin" evidence="3">
    <location>
        <begin position="68"/>
        <end position="191"/>
    </location>
</feature>
<evidence type="ECO:0000259" key="3">
    <source>
        <dbReference type="PROSITE" id="PS51352"/>
    </source>
</evidence>
<sequence>MMPNFDEVADKYNTMKTPQVVLAKVDCSAEIAICEKQGIRVFPTFKMYRHGADTHRYNGERTVEAFKSYISGMVPPVKTTPEVERTVYTLTSSNFTRHIQGGLHFVKFFAPWCGHCKKIAPAWVKLAHTFRHEKHLTIAEVDCVEYNVLCKKYDVDKFPTLSLFRDGKEVDKHLGEQSHADLESYLSEKLEETNSYWEMTGNPSEGKPKVETKVVTLTKDNFHSVIRKGMTFVQFYAPWCDHCKTLLPAWDALSFKFPKRPHVQIAKIDCTAQGNNNICQDQKITDYPTLILFKNGRHIGEFGGDESFEWTVDSMHNFVATSLHVHDDL</sequence>
<dbReference type="PROSITE" id="PS00194">
    <property type="entry name" value="THIOREDOXIN_1"/>
    <property type="match status" value="1"/>
</dbReference>
<dbReference type="InterPro" id="IPR051063">
    <property type="entry name" value="PDI"/>
</dbReference>
<dbReference type="AlphaFoldDB" id="A0A8J9ZIR1"/>
<dbReference type="Pfam" id="PF00085">
    <property type="entry name" value="Thioredoxin"/>
    <property type="match status" value="3"/>
</dbReference>
<accession>A0A8J9ZIR1</accession>
<keyword evidence="5" id="KW-1185">Reference proteome</keyword>
<dbReference type="PROSITE" id="PS51352">
    <property type="entry name" value="THIOREDOXIN_2"/>
    <property type="match status" value="2"/>
</dbReference>
<dbReference type="GO" id="GO:0005783">
    <property type="term" value="C:endoplasmic reticulum"/>
    <property type="evidence" value="ECO:0007669"/>
    <property type="project" value="TreeGrafter"/>
</dbReference>
<dbReference type="PRINTS" id="PR00421">
    <property type="entry name" value="THIOREDOXIN"/>
</dbReference>
<dbReference type="PANTHER" id="PTHR45672:SF3">
    <property type="entry name" value="THIOREDOXIN DOMAIN-CONTAINING PROTEIN 5"/>
    <property type="match status" value="1"/>
</dbReference>
<gene>
    <name evidence="4" type="primary">TXNDC5</name>
    <name evidence="4" type="ORF">BLAG_LOCUS13686</name>
</gene>
<comment type="similarity">
    <text evidence="1">Belongs to the protein disulfide isomerase family.</text>
</comment>
<evidence type="ECO:0000313" key="5">
    <source>
        <dbReference type="Proteomes" id="UP000838412"/>
    </source>
</evidence>
<protein>
    <submittedName>
        <fullName evidence="4">TXNDC5 protein</fullName>
    </submittedName>
</protein>
<organism evidence="4 5">
    <name type="scientific">Branchiostoma lanceolatum</name>
    <name type="common">Common lancelet</name>
    <name type="synonym">Amphioxus lanceolatum</name>
    <dbReference type="NCBI Taxonomy" id="7740"/>
    <lineage>
        <taxon>Eukaryota</taxon>
        <taxon>Metazoa</taxon>
        <taxon>Chordata</taxon>
        <taxon>Cephalochordata</taxon>
        <taxon>Leptocardii</taxon>
        <taxon>Amphioxiformes</taxon>
        <taxon>Branchiostomatidae</taxon>
        <taxon>Branchiostoma</taxon>
    </lineage>
</organism>